<dbReference type="EMBL" id="JAOPJF010000142">
    <property type="protein sequence ID" value="KAK1138548.1"/>
    <property type="molecule type" value="Genomic_DNA"/>
</dbReference>
<organism evidence="1 2">
    <name type="scientific">Aspergillus melleus</name>
    <dbReference type="NCBI Taxonomy" id="138277"/>
    <lineage>
        <taxon>Eukaryota</taxon>
        <taxon>Fungi</taxon>
        <taxon>Dikarya</taxon>
        <taxon>Ascomycota</taxon>
        <taxon>Pezizomycotina</taxon>
        <taxon>Eurotiomycetes</taxon>
        <taxon>Eurotiomycetidae</taxon>
        <taxon>Eurotiales</taxon>
        <taxon>Aspergillaceae</taxon>
        <taxon>Aspergillus</taxon>
        <taxon>Aspergillus subgen. Circumdati</taxon>
    </lineage>
</organism>
<dbReference type="Proteomes" id="UP001177260">
    <property type="component" value="Unassembled WGS sequence"/>
</dbReference>
<keyword evidence="2" id="KW-1185">Reference proteome</keyword>
<proteinExistence type="predicted"/>
<comment type="caution">
    <text evidence="1">The sequence shown here is derived from an EMBL/GenBank/DDBJ whole genome shotgun (WGS) entry which is preliminary data.</text>
</comment>
<evidence type="ECO:0000313" key="1">
    <source>
        <dbReference type="EMBL" id="KAK1138548.1"/>
    </source>
</evidence>
<reference evidence="1 2" key="1">
    <citation type="journal article" date="2023" name="ACS Omega">
        <title>Identification of the Neoaspergillic Acid Biosynthesis Gene Cluster by Establishing an In Vitro CRISPR-Ribonucleoprotein Genetic System in Aspergillus melleus.</title>
        <authorList>
            <person name="Yuan B."/>
            <person name="Grau M.F."/>
            <person name="Murata R.M."/>
            <person name="Torok T."/>
            <person name="Venkateswaran K."/>
            <person name="Stajich J.E."/>
            <person name="Wang C.C.C."/>
        </authorList>
    </citation>
    <scope>NUCLEOTIDE SEQUENCE [LARGE SCALE GENOMIC DNA]</scope>
    <source>
        <strain evidence="1 2">IMV 1140</strain>
    </source>
</reference>
<accession>A0ACC3AM41</accession>
<sequence>MASSSSTASPKPASPRIHVLGLGSIGCFAAHCITEIPGGPSITLLLHRKSLLDAYRQNGNRMLVQTPEGKHISSEGYSFEVLENKDQWYHTSPDDVSDTVREPASESIENLIVCVKATQTVEALRPLVRRLGPTSTILFLQNGSGMIEEVNAHLFTSPEMRPRYLVGVISHGVTLNSSFDITHTGFSATSIGPMPREGEKLSSRPDIQPDIQPDGSSNDNENYLLQTLPHSPRLNLTSYTYTSVLQFQLEKLAVNAFCNPLCALNDAPNGFLFTIPDTRRAILTEISKVVLALPELADVPGVAERFSVQKLEETVNGILTKTYNTTSSMVWDLRAGRETEVRFINGSWSRMGRTVGVETPVNDSTYEDVLAGKEPTSDDLALLFAIFAGAALVLTPDLLETMTETGLEVQGAFKRYTQIALAILIHQSEPPTPSTRSLQAMTTLSYVLSYTEEFVEQSRELQFRGLLMARSMQIHRLDTNRNSQDRSLKGFDAVEVEVQRRIWWHIVLNDWLSSFWGGPRECTYMIHPGHMTVNPPTELDDEKATSPPTQGSPPLDILTPVFFLLTRIRLAQICRQAVDTITSDLDDPQELESLERSSEVIAKIHGEFQAFIEGLPSILKVDAESLQQSHELCEKHPWIAWQRAMLHFAVNTRMHRLHRSSYIEDSAHLPSRDFQRICSQAAQMVLIQYSSMESIGKEAGLIRPSKFWLITQTAIPAIALLAADILHHPQEDRRIIEALSACRLLDEAQQGSAALQETIREMTPTLIQFLRHWRATSGLQTELESNPSGSWTQLWSLLFANAAEMDASQWSAFLKDAGFL</sequence>
<protein>
    <submittedName>
        <fullName evidence="1">2-dehydropantoate 2-reductase (Ketopantoate reductase) (KPA reductase) (KPR)</fullName>
    </submittedName>
</protein>
<name>A0ACC3AM41_9EURO</name>
<gene>
    <name evidence="1" type="primary">PAN5_1</name>
    <name evidence="1" type="ORF">N8T08_002404</name>
</gene>
<evidence type="ECO:0000313" key="2">
    <source>
        <dbReference type="Proteomes" id="UP001177260"/>
    </source>
</evidence>